<dbReference type="RefSeq" id="XP_016673434.1">
    <property type="nucleotide sequence ID" value="XM_016817945.2"/>
</dbReference>
<evidence type="ECO:0000259" key="2">
    <source>
        <dbReference type="Pfam" id="PF03061"/>
    </source>
</evidence>
<dbReference type="STRING" id="3635.A0A1U8ICC1"/>
<dbReference type="Pfam" id="PF03061">
    <property type="entry name" value="4HBT"/>
    <property type="match status" value="1"/>
</dbReference>
<dbReference type="InterPro" id="IPR006683">
    <property type="entry name" value="Thioestr_dom"/>
</dbReference>
<sequence>MEDNKETLKPSLEILILSYLHIVLIKAITEINKDNTPLLQKGKQHKHLSETSWKRNMEMENDSVQKSLVWLHAVLQSKIGHGLEATVLQGLQITHAEKGLMRFDFVVPNAVSDVDGNWHVGALATMLDLIGPVTTFSFANRVISTVDFNVSYYSTAKIQENVEIESKVIANRGNLIHVVVEVRRKGNGEVIAVGKLWMASDKRTVAEVSNARQL</sequence>
<dbReference type="GeneID" id="107892927"/>
<feature type="domain" description="Thioesterase" evidence="2">
    <location>
        <begin position="116"/>
        <end position="190"/>
    </location>
</feature>
<dbReference type="AlphaFoldDB" id="A0A1U8ICC1"/>
<proteinExistence type="inferred from homology"/>
<evidence type="ECO:0000313" key="3">
    <source>
        <dbReference type="Proteomes" id="UP000818029"/>
    </source>
</evidence>
<comment type="similarity">
    <text evidence="1">Belongs to the thioesterase PaaI family.</text>
</comment>
<evidence type="ECO:0000256" key="1">
    <source>
        <dbReference type="ARBA" id="ARBA00008324"/>
    </source>
</evidence>
<dbReference type="CDD" id="cd03443">
    <property type="entry name" value="PaaI_thioesterase"/>
    <property type="match status" value="1"/>
</dbReference>
<name>A0A1U8ICC1_GOSHI</name>
<dbReference type="PaxDb" id="3635-A0A1U8ICC1"/>
<accession>A0A1U8ICC1</accession>
<dbReference type="PANTHER" id="PTHR21660">
    <property type="entry name" value="THIOESTERASE SUPERFAMILY MEMBER-RELATED"/>
    <property type="match status" value="1"/>
</dbReference>
<keyword evidence="3" id="KW-1185">Reference proteome</keyword>
<dbReference type="Gene3D" id="3.10.129.10">
    <property type="entry name" value="Hotdog Thioesterase"/>
    <property type="match status" value="1"/>
</dbReference>
<protein>
    <recommendedName>
        <fullName evidence="2">Thioesterase domain-containing protein</fullName>
    </recommendedName>
</protein>
<dbReference type="GO" id="GO:0047617">
    <property type="term" value="F:fatty acyl-CoA hydrolase activity"/>
    <property type="evidence" value="ECO:0000318"/>
    <property type="project" value="GO_Central"/>
</dbReference>
<reference evidence="3" key="1">
    <citation type="journal article" date="2020" name="Nat. Genet.">
        <title>Genomic diversifications of five Gossypium allopolyploid species and their impact on cotton improvement.</title>
        <authorList>
            <person name="Chen Z.J."/>
            <person name="Sreedasyam A."/>
            <person name="Ando A."/>
            <person name="Song Q."/>
            <person name="De Santiago L.M."/>
            <person name="Hulse-Kemp A.M."/>
            <person name="Ding M."/>
            <person name="Ye W."/>
            <person name="Kirkbride R.C."/>
            <person name="Jenkins J."/>
            <person name="Plott C."/>
            <person name="Lovell J."/>
            <person name="Lin Y.M."/>
            <person name="Vaughn R."/>
            <person name="Liu B."/>
            <person name="Simpson S."/>
            <person name="Scheffler B.E."/>
            <person name="Wen L."/>
            <person name="Saski C.A."/>
            <person name="Grover C.E."/>
            <person name="Hu G."/>
            <person name="Conover J.L."/>
            <person name="Carlson J.W."/>
            <person name="Shu S."/>
            <person name="Boston L.B."/>
            <person name="Williams M."/>
            <person name="Peterson D.G."/>
            <person name="McGee K."/>
            <person name="Jones D.C."/>
            <person name="Wendel J.F."/>
            <person name="Stelly D.M."/>
            <person name="Grimwood J."/>
            <person name="Schmutz J."/>
        </authorList>
    </citation>
    <scope>NUCLEOTIDE SEQUENCE [LARGE SCALE GENOMIC DNA]</scope>
    <source>
        <strain evidence="3">cv. TM-1</strain>
    </source>
</reference>
<reference evidence="4" key="2">
    <citation type="submission" date="2025-08" db="UniProtKB">
        <authorList>
            <consortium name="RefSeq"/>
        </authorList>
    </citation>
    <scope>IDENTIFICATION</scope>
</reference>
<organism evidence="3 4">
    <name type="scientific">Gossypium hirsutum</name>
    <name type="common">Upland cotton</name>
    <name type="synonym">Gossypium mexicanum</name>
    <dbReference type="NCBI Taxonomy" id="3635"/>
    <lineage>
        <taxon>Eukaryota</taxon>
        <taxon>Viridiplantae</taxon>
        <taxon>Streptophyta</taxon>
        <taxon>Embryophyta</taxon>
        <taxon>Tracheophyta</taxon>
        <taxon>Spermatophyta</taxon>
        <taxon>Magnoliopsida</taxon>
        <taxon>eudicotyledons</taxon>
        <taxon>Gunneridae</taxon>
        <taxon>Pentapetalae</taxon>
        <taxon>rosids</taxon>
        <taxon>malvids</taxon>
        <taxon>Malvales</taxon>
        <taxon>Malvaceae</taxon>
        <taxon>Malvoideae</taxon>
        <taxon>Gossypium</taxon>
    </lineage>
</organism>
<dbReference type="Proteomes" id="UP000818029">
    <property type="component" value="Chromosome D09"/>
</dbReference>
<evidence type="ECO:0000313" key="4">
    <source>
        <dbReference type="RefSeq" id="XP_016673434.1"/>
    </source>
</evidence>
<dbReference type="PANTHER" id="PTHR21660:SF46">
    <property type="entry name" value="SUPERFAMILY PROTEIN, PUTATIVE-RELATED"/>
    <property type="match status" value="1"/>
</dbReference>
<dbReference type="OrthoDB" id="46529at2759"/>
<dbReference type="SUPFAM" id="SSF54637">
    <property type="entry name" value="Thioesterase/thiol ester dehydrase-isomerase"/>
    <property type="match status" value="1"/>
</dbReference>
<gene>
    <name evidence="4" type="primary">LOC107892927</name>
</gene>
<dbReference type="InterPro" id="IPR029069">
    <property type="entry name" value="HotDog_dom_sf"/>
</dbReference>
<dbReference type="KEGG" id="ghi:107892927"/>
<dbReference type="InterPro" id="IPR039298">
    <property type="entry name" value="ACOT13"/>
</dbReference>